<keyword evidence="1" id="KW-1133">Transmembrane helix</keyword>
<reference evidence="2 3" key="1">
    <citation type="journal article" date="2008" name="J. Bacteriol.">
        <title>The genome of Heliobacterium modesticaldum, a phototrophic representative of the Firmicutes containing the simplest photosynthetic apparatus.</title>
        <authorList>
            <person name="Sattley W.M."/>
            <person name="Madigan M.T."/>
            <person name="Swingley W.D."/>
            <person name="Cheung P.C."/>
            <person name="Clocksin K.M."/>
            <person name="Conrad A.L."/>
            <person name="Dejesa L.C."/>
            <person name="Honchak B.M."/>
            <person name="Jung D.O."/>
            <person name="Karbach L.E."/>
            <person name="Kurdoglu A."/>
            <person name="Lahiri S."/>
            <person name="Mastrian S.D."/>
            <person name="Page L.E."/>
            <person name="Taylor H.L."/>
            <person name="Wang Z.T."/>
            <person name="Raymond J."/>
            <person name="Chen M."/>
            <person name="Blankenship R.E."/>
            <person name="Touchman J.W."/>
        </authorList>
    </citation>
    <scope>NUCLEOTIDE SEQUENCE [LARGE SCALE GENOMIC DNA]</scope>
    <source>
        <strain evidence="3">ATCC 51547 / Ice1</strain>
    </source>
</reference>
<dbReference type="RefSeq" id="WP_012281364.1">
    <property type="nucleotide sequence ID" value="NC_010337.2"/>
</dbReference>
<feature type="transmembrane region" description="Helical" evidence="1">
    <location>
        <begin position="100"/>
        <end position="128"/>
    </location>
</feature>
<dbReference type="EMBL" id="CP000930">
    <property type="protein sequence ID" value="ABZ83194.1"/>
    <property type="molecule type" value="Genomic_DNA"/>
</dbReference>
<dbReference type="AlphaFoldDB" id="B0TG37"/>
<dbReference type="eggNOG" id="COG2064">
    <property type="taxonomic scope" value="Bacteria"/>
</dbReference>
<keyword evidence="1" id="KW-0812">Transmembrane</keyword>
<keyword evidence="3" id="KW-1185">Reference proteome</keyword>
<evidence type="ECO:0000256" key="1">
    <source>
        <dbReference type="SAM" id="Phobius"/>
    </source>
</evidence>
<name>B0TG37_HELMI</name>
<dbReference type="KEGG" id="hmo:HM1_0589"/>
<organism evidence="2 3">
    <name type="scientific">Heliobacterium modesticaldum (strain ATCC 51547 / Ice1)</name>
    <dbReference type="NCBI Taxonomy" id="498761"/>
    <lineage>
        <taxon>Bacteria</taxon>
        <taxon>Bacillati</taxon>
        <taxon>Bacillota</taxon>
        <taxon>Clostridia</taxon>
        <taxon>Eubacteriales</taxon>
        <taxon>Heliobacteriaceae</taxon>
        <taxon>Heliomicrobium</taxon>
    </lineage>
</organism>
<proteinExistence type="predicted"/>
<feature type="transmembrane region" description="Helical" evidence="1">
    <location>
        <begin position="261"/>
        <end position="283"/>
    </location>
</feature>
<dbReference type="HOGENOM" id="CLU_1018208_0_0_9"/>
<sequence length="290" mass="32527">MPTLLFLFAALLAAGLFLILADALKLPTLGAARAMLSTGRRDKKAAKTMETWLMSLAVRLSKHIPMDEYKKNRMNNILKAAGIGVTPEVYAAYAMVKAGMILLSAIPCLLLLPPLSPALVFLAVLVYFKETRKADEQLREKRERIERELPRFVATVEQTLKSSRDVLAMMENYKKNAGEAFARELDIVTADMRSSSYEAALTRFEARLNSPMLSDVVRGLIGVLRGDDSAVYFQMLAHDFKALELQRLKGQAQKIPSKIRVFSFIMLMCFLFTYLAVIAYEIVKSLNAMF</sequence>
<evidence type="ECO:0008006" key="4">
    <source>
        <dbReference type="Google" id="ProtNLM"/>
    </source>
</evidence>
<evidence type="ECO:0000313" key="2">
    <source>
        <dbReference type="EMBL" id="ABZ83194.1"/>
    </source>
</evidence>
<keyword evidence="1" id="KW-0472">Membrane</keyword>
<dbReference type="OrthoDB" id="9786505at2"/>
<accession>B0TG37</accession>
<gene>
    <name evidence="2" type="ORF">HM1_0589</name>
</gene>
<protein>
    <recommendedName>
        <fullName evidence="4">Secretion protein F</fullName>
    </recommendedName>
</protein>
<dbReference type="Proteomes" id="UP000008550">
    <property type="component" value="Chromosome"/>
</dbReference>
<evidence type="ECO:0000313" key="3">
    <source>
        <dbReference type="Proteomes" id="UP000008550"/>
    </source>
</evidence>
<dbReference type="STRING" id="498761.HM1_0589"/>